<dbReference type="Proteomes" id="UP000001357">
    <property type="component" value="Unassembled WGS sequence"/>
</dbReference>
<dbReference type="GO" id="GO:0043027">
    <property type="term" value="F:cysteine-type endopeptidase inhibitor activity involved in apoptotic process"/>
    <property type="evidence" value="ECO:0000318"/>
    <property type="project" value="GO_Central"/>
</dbReference>
<dbReference type="AlphaFoldDB" id="A9UQI9"/>
<keyword evidence="1" id="KW-0863">Zinc-finger</keyword>
<dbReference type="KEGG" id="mbr:MONBRDRAFT_22421"/>
<dbReference type="GeneID" id="5887319"/>
<keyword evidence="2" id="KW-0175">Coiled coil</keyword>
<name>A9UQI9_MONBE</name>
<dbReference type="SMART" id="SM00184">
    <property type="entry name" value="RING"/>
    <property type="match status" value="1"/>
</dbReference>
<keyword evidence="3" id="KW-0732">Signal</keyword>
<dbReference type="Pfam" id="PF13920">
    <property type="entry name" value="zf-C3HC4_3"/>
    <property type="match status" value="1"/>
</dbReference>
<dbReference type="OMA" id="MIRAAND"/>
<dbReference type="GO" id="GO:0043066">
    <property type="term" value="P:negative regulation of apoptotic process"/>
    <property type="evidence" value="ECO:0000318"/>
    <property type="project" value="GO_Central"/>
</dbReference>
<gene>
    <name evidence="5" type="ORF">MONBRDRAFT_22421</name>
</gene>
<feature type="coiled-coil region" evidence="2">
    <location>
        <begin position="333"/>
        <end position="367"/>
    </location>
</feature>
<feature type="domain" description="RING-type" evidence="4">
    <location>
        <begin position="502"/>
        <end position="539"/>
    </location>
</feature>
<accession>A9UQI9</accession>
<evidence type="ECO:0000313" key="6">
    <source>
        <dbReference type="Proteomes" id="UP000001357"/>
    </source>
</evidence>
<feature type="signal peptide" evidence="3">
    <location>
        <begin position="1"/>
        <end position="27"/>
    </location>
</feature>
<keyword evidence="1" id="KW-0479">Metal-binding</keyword>
<dbReference type="GO" id="GO:0008270">
    <property type="term" value="F:zinc ion binding"/>
    <property type="evidence" value="ECO:0007669"/>
    <property type="project" value="UniProtKB-KW"/>
</dbReference>
<dbReference type="SUPFAM" id="SSF57850">
    <property type="entry name" value="RING/U-box"/>
    <property type="match status" value="1"/>
</dbReference>
<dbReference type="PROSITE" id="PS50089">
    <property type="entry name" value="ZF_RING_2"/>
    <property type="match status" value="1"/>
</dbReference>
<dbReference type="PANTHER" id="PTHR10044">
    <property type="entry name" value="INHIBITOR OF APOPTOSIS"/>
    <property type="match status" value="1"/>
</dbReference>
<dbReference type="EMBL" id="CH991543">
    <property type="protein sequence ID" value="EDQ92606.1"/>
    <property type="molecule type" value="Genomic_DNA"/>
</dbReference>
<keyword evidence="1" id="KW-0862">Zinc</keyword>
<dbReference type="PANTHER" id="PTHR10044:SF139">
    <property type="entry name" value="DEATH-ASSOCIATED INHIBITOR OF APOPTOSIS 2"/>
    <property type="match status" value="1"/>
</dbReference>
<dbReference type="GO" id="GO:0005737">
    <property type="term" value="C:cytoplasm"/>
    <property type="evidence" value="ECO:0000318"/>
    <property type="project" value="GO_Central"/>
</dbReference>
<proteinExistence type="predicted"/>
<dbReference type="InterPro" id="IPR013083">
    <property type="entry name" value="Znf_RING/FYVE/PHD"/>
</dbReference>
<protein>
    <recommendedName>
        <fullName evidence="4">RING-type domain-containing protein</fullName>
    </recommendedName>
</protein>
<dbReference type="InterPro" id="IPR001841">
    <property type="entry name" value="Znf_RING"/>
</dbReference>
<dbReference type="GO" id="GO:0005634">
    <property type="term" value="C:nucleus"/>
    <property type="evidence" value="ECO:0000318"/>
    <property type="project" value="GO_Central"/>
</dbReference>
<dbReference type="InterPro" id="IPR050784">
    <property type="entry name" value="IAP"/>
</dbReference>
<evidence type="ECO:0000259" key="4">
    <source>
        <dbReference type="PROSITE" id="PS50089"/>
    </source>
</evidence>
<evidence type="ECO:0000256" key="1">
    <source>
        <dbReference type="PROSITE-ProRule" id="PRU00175"/>
    </source>
</evidence>
<dbReference type="GO" id="GO:0051726">
    <property type="term" value="P:regulation of cell cycle"/>
    <property type="evidence" value="ECO:0000318"/>
    <property type="project" value="GO_Central"/>
</dbReference>
<dbReference type="FunFam" id="3.30.40.10:FF:001786">
    <property type="entry name" value="Uncharacterized protein"/>
    <property type="match status" value="1"/>
</dbReference>
<evidence type="ECO:0000256" key="2">
    <source>
        <dbReference type="SAM" id="Coils"/>
    </source>
</evidence>
<dbReference type="Gene3D" id="3.30.40.10">
    <property type="entry name" value="Zinc/RING finger domain, C3HC4 (zinc finger)"/>
    <property type="match status" value="1"/>
</dbReference>
<dbReference type="eggNOG" id="KOG1101">
    <property type="taxonomic scope" value="Eukaryota"/>
</dbReference>
<keyword evidence="6" id="KW-1185">Reference proteome</keyword>
<organism evidence="5 6">
    <name type="scientific">Monosiga brevicollis</name>
    <name type="common">Choanoflagellate</name>
    <dbReference type="NCBI Taxonomy" id="81824"/>
    <lineage>
        <taxon>Eukaryota</taxon>
        <taxon>Choanoflagellata</taxon>
        <taxon>Craspedida</taxon>
        <taxon>Salpingoecidae</taxon>
        <taxon>Monosiga</taxon>
    </lineage>
</organism>
<dbReference type="STRING" id="81824.A9UQI9"/>
<evidence type="ECO:0000313" key="5">
    <source>
        <dbReference type="EMBL" id="EDQ92606.1"/>
    </source>
</evidence>
<reference evidence="5 6" key="1">
    <citation type="journal article" date="2008" name="Nature">
        <title>The genome of the choanoflagellate Monosiga brevicollis and the origin of metazoans.</title>
        <authorList>
            <consortium name="JGI Sequencing"/>
            <person name="King N."/>
            <person name="Westbrook M.J."/>
            <person name="Young S.L."/>
            <person name="Kuo A."/>
            <person name="Abedin M."/>
            <person name="Chapman J."/>
            <person name="Fairclough S."/>
            <person name="Hellsten U."/>
            <person name="Isogai Y."/>
            <person name="Letunic I."/>
            <person name="Marr M."/>
            <person name="Pincus D."/>
            <person name="Putnam N."/>
            <person name="Rokas A."/>
            <person name="Wright K.J."/>
            <person name="Zuzow R."/>
            <person name="Dirks W."/>
            <person name="Good M."/>
            <person name="Goodstein D."/>
            <person name="Lemons D."/>
            <person name="Li W."/>
            <person name="Lyons J.B."/>
            <person name="Morris A."/>
            <person name="Nichols S."/>
            <person name="Richter D.J."/>
            <person name="Salamov A."/>
            <person name="Bork P."/>
            <person name="Lim W.A."/>
            <person name="Manning G."/>
            <person name="Miller W.T."/>
            <person name="McGinnis W."/>
            <person name="Shapiro H."/>
            <person name="Tjian R."/>
            <person name="Grigoriev I.V."/>
            <person name="Rokhsar D."/>
        </authorList>
    </citation>
    <scope>NUCLEOTIDE SEQUENCE [LARGE SCALE GENOMIC DNA]</scope>
    <source>
        <strain evidence="6">MX1 / ATCC 50154</strain>
    </source>
</reference>
<dbReference type="RefSeq" id="XP_001742368.1">
    <property type="nucleotide sequence ID" value="XM_001742316.1"/>
</dbReference>
<sequence>MGKHLCRARPGLFVGLLLAALALCVRTTEDEAGSNTRRLELDTQVGEQPEVTSSKVAAPSELSLCEQSFLSTFIPCQEERLKSTFQGETANADPSHARTFALCLVHCVKQFAACAGGHSLPSLDRIVQVIKIDAQRRELDPRTLYEMGLFQSTPLDVVSPALPGCSPSPWHPDPTARHQTAAASSMFFHQAAPADVRRMIRAANDRKLQTAREAGRDILVRRADADALALLTAYRKVVNQQRVDDMRAAIQADGQEALVVDEVFEVDIYFEIVMPIVPWLFSASRQNTTKNEEDASITLQPAAPVSHEQSVADSRLPSVPELLHKVQDTQSQLMMARDEMQAMDRGREQLEQQLRAREGMVASLEKRCTKLAQQARDRSETVEQLEGVVRDRKQQLHERGQEVARCQALVSQLRRDLAQKDQLLQDALRATDELQSRLDVGGLVHAFPTTGTLSLDRLQAQRTELHEALHKTEDLILQAKLAEKVKQVVRHFETERQEEQACRICLHHQINVALQPCGHLAVCQQCAELLPDALCPMCRAVVESTVDVYYA</sequence>
<feature type="chain" id="PRO_5002744364" description="RING-type domain-containing protein" evidence="3">
    <location>
        <begin position="28"/>
        <end position="551"/>
    </location>
</feature>
<evidence type="ECO:0000256" key="3">
    <source>
        <dbReference type="SAM" id="SignalP"/>
    </source>
</evidence>
<dbReference type="InParanoid" id="A9UQI9"/>